<dbReference type="Gene3D" id="1.10.630.10">
    <property type="entry name" value="Cytochrome P450"/>
    <property type="match status" value="1"/>
</dbReference>
<dbReference type="PANTHER" id="PTHR46300">
    <property type="entry name" value="P450, PUTATIVE (EUROFUNG)-RELATED-RELATED"/>
    <property type="match status" value="1"/>
</dbReference>
<evidence type="ECO:0000256" key="5">
    <source>
        <dbReference type="ARBA" id="ARBA00022723"/>
    </source>
</evidence>
<keyword evidence="7 9" id="KW-0408">Iron</keyword>
<keyword evidence="8" id="KW-0503">Monooxygenase</keyword>
<organism evidence="10 11">
    <name type="scientific">Calocera cornea HHB12733</name>
    <dbReference type="NCBI Taxonomy" id="1353952"/>
    <lineage>
        <taxon>Eukaryota</taxon>
        <taxon>Fungi</taxon>
        <taxon>Dikarya</taxon>
        <taxon>Basidiomycota</taxon>
        <taxon>Agaricomycotina</taxon>
        <taxon>Dacrymycetes</taxon>
        <taxon>Dacrymycetales</taxon>
        <taxon>Dacrymycetaceae</taxon>
        <taxon>Calocera</taxon>
    </lineage>
</organism>
<evidence type="ECO:0000256" key="8">
    <source>
        <dbReference type="ARBA" id="ARBA00023033"/>
    </source>
</evidence>
<dbReference type="InterPro" id="IPR050364">
    <property type="entry name" value="Cytochrome_P450_fung"/>
</dbReference>
<dbReference type="InterPro" id="IPR002401">
    <property type="entry name" value="Cyt_P450_E_grp-I"/>
</dbReference>
<dbReference type="PANTHER" id="PTHR46300:SF7">
    <property type="entry name" value="P450, PUTATIVE (EUROFUNG)-RELATED"/>
    <property type="match status" value="1"/>
</dbReference>
<evidence type="ECO:0000256" key="4">
    <source>
        <dbReference type="ARBA" id="ARBA00022617"/>
    </source>
</evidence>
<evidence type="ECO:0000313" key="11">
    <source>
        <dbReference type="Proteomes" id="UP000076842"/>
    </source>
</evidence>
<accession>A0A165I120</accession>
<keyword evidence="11" id="KW-1185">Reference proteome</keyword>
<evidence type="ECO:0000256" key="9">
    <source>
        <dbReference type="PIRSR" id="PIRSR602401-1"/>
    </source>
</evidence>
<dbReference type="GO" id="GO:0005506">
    <property type="term" value="F:iron ion binding"/>
    <property type="evidence" value="ECO:0007669"/>
    <property type="project" value="InterPro"/>
</dbReference>
<dbReference type="CDD" id="cd11065">
    <property type="entry name" value="CYP64-like"/>
    <property type="match status" value="1"/>
</dbReference>
<protein>
    <submittedName>
        <fullName evidence="10">Cytochrome P450</fullName>
    </submittedName>
</protein>
<gene>
    <name evidence="10" type="ORF">CALCODRAFT_449352</name>
</gene>
<dbReference type="AlphaFoldDB" id="A0A165I120"/>
<keyword evidence="6" id="KW-0560">Oxidoreductase</keyword>
<name>A0A165I120_9BASI</name>
<proteinExistence type="inferred from homology"/>
<comment type="pathway">
    <text evidence="2">Secondary metabolite biosynthesis.</text>
</comment>
<dbReference type="Pfam" id="PF00067">
    <property type="entry name" value="p450"/>
    <property type="match status" value="1"/>
</dbReference>
<dbReference type="GO" id="GO:0016705">
    <property type="term" value="F:oxidoreductase activity, acting on paired donors, with incorporation or reduction of molecular oxygen"/>
    <property type="evidence" value="ECO:0007669"/>
    <property type="project" value="InterPro"/>
</dbReference>
<dbReference type="InterPro" id="IPR001128">
    <property type="entry name" value="Cyt_P450"/>
</dbReference>
<dbReference type="PRINTS" id="PR00385">
    <property type="entry name" value="P450"/>
</dbReference>
<dbReference type="OrthoDB" id="2789670at2759"/>
<dbReference type="EMBL" id="KV423935">
    <property type="protein sequence ID" value="KZT59997.1"/>
    <property type="molecule type" value="Genomic_DNA"/>
</dbReference>
<dbReference type="InterPro" id="IPR036396">
    <property type="entry name" value="Cyt_P450_sf"/>
</dbReference>
<reference evidence="10 11" key="1">
    <citation type="journal article" date="2016" name="Mol. Biol. Evol.">
        <title>Comparative Genomics of Early-Diverging Mushroom-Forming Fungi Provides Insights into the Origins of Lignocellulose Decay Capabilities.</title>
        <authorList>
            <person name="Nagy L.G."/>
            <person name="Riley R."/>
            <person name="Tritt A."/>
            <person name="Adam C."/>
            <person name="Daum C."/>
            <person name="Floudas D."/>
            <person name="Sun H."/>
            <person name="Yadav J.S."/>
            <person name="Pangilinan J."/>
            <person name="Larsson K.H."/>
            <person name="Matsuura K."/>
            <person name="Barry K."/>
            <person name="Labutti K."/>
            <person name="Kuo R."/>
            <person name="Ohm R.A."/>
            <person name="Bhattacharya S.S."/>
            <person name="Shirouzu T."/>
            <person name="Yoshinaga Y."/>
            <person name="Martin F.M."/>
            <person name="Grigoriev I.V."/>
            <person name="Hibbett D.S."/>
        </authorList>
    </citation>
    <scope>NUCLEOTIDE SEQUENCE [LARGE SCALE GENOMIC DNA]</scope>
    <source>
        <strain evidence="10 11">HHB12733</strain>
    </source>
</reference>
<sequence length="499" mass="55897">MILLPLLVGTVLIAIWLYTRKSKASQLPPGPPGVPVLGNVLDLPSKLMFLKFDEWKDQYGEIMCLNLAGIKLVILNSANVAAEILEKQSAVTSGRPRMVMAAEIMCGSLIPAFMTYGLPWRRFRKASHEVFNIRASQAFWPMQEHESELLVRGLFEDQSHLERHLSRLSTSVTWRFLYGGPAIRDPDEERVKIMNNFVLSVAGAAQPGASIVDIFTFLKPIPTWAAAWKKRGVDFYRNSDAYFMDLFHQAANHKEEISFVNSSLKVAGEFGIPDQEVAWAAGGHFAAGVETTATVLMHFIKAMILYPEACKKGQEQVDAVCGNRLPKFSDRDQLPYISAMVKEILRWRPPVPCGVPHAATEDFSYGPYVIPKGAIIMDNIWAMSRDPKVFPDYDNYNPDRYLTPTGEMRVSSDPVDEVYVYSHGRRICPGRDIANHSLFIDVAALLWAFDFEKGKAPDGTDITPGTMDFVDNGLAVQPAPYAYHLKPRRSNLDEVLAHF</sequence>
<dbReference type="Proteomes" id="UP000076842">
    <property type="component" value="Unassembled WGS sequence"/>
</dbReference>
<dbReference type="GO" id="GO:0020037">
    <property type="term" value="F:heme binding"/>
    <property type="evidence" value="ECO:0007669"/>
    <property type="project" value="InterPro"/>
</dbReference>
<keyword evidence="4 9" id="KW-0349">Heme</keyword>
<keyword evidence="5 9" id="KW-0479">Metal-binding</keyword>
<evidence type="ECO:0000256" key="7">
    <source>
        <dbReference type="ARBA" id="ARBA00023004"/>
    </source>
</evidence>
<evidence type="ECO:0000256" key="6">
    <source>
        <dbReference type="ARBA" id="ARBA00023002"/>
    </source>
</evidence>
<evidence type="ECO:0000256" key="1">
    <source>
        <dbReference type="ARBA" id="ARBA00001971"/>
    </source>
</evidence>
<evidence type="ECO:0000256" key="3">
    <source>
        <dbReference type="ARBA" id="ARBA00010617"/>
    </source>
</evidence>
<feature type="binding site" description="axial binding residue" evidence="9">
    <location>
        <position position="428"/>
    </location>
    <ligand>
        <name>heme</name>
        <dbReference type="ChEBI" id="CHEBI:30413"/>
    </ligand>
    <ligandPart>
        <name>Fe</name>
        <dbReference type="ChEBI" id="CHEBI:18248"/>
    </ligandPart>
</feature>
<dbReference type="SUPFAM" id="SSF48264">
    <property type="entry name" value="Cytochrome P450"/>
    <property type="match status" value="1"/>
</dbReference>
<dbReference type="STRING" id="1353952.A0A165I120"/>
<evidence type="ECO:0000256" key="2">
    <source>
        <dbReference type="ARBA" id="ARBA00005179"/>
    </source>
</evidence>
<dbReference type="InParanoid" id="A0A165I120"/>
<dbReference type="GO" id="GO:0004497">
    <property type="term" value="F:monooxygenase activity"/>
    <property type="evidence" value="ECO:0007669"/>
    <property type="project" value="UniProtKB-KW"/>
</dbReference>
<dbReference type="PRINTS" id="PR00463">
    <property type="entry name" value="EP450I"/>
</dbReference>
<evidence type="ECO:0000313" key="10">
    <source>
        <dbReference type="EMBL" id="KZT59997.1"/>
    </source>
</evidence>
<comment type="similarity">
    <text evidence="3">Belongs to the cytochrome P450 family.</text>
</comment>
<comment type="cofactor">
    <cofactor evidence="1 9">
        <name>heme</name>
        <dbReference type="ChEBI" id="CHEBI:30413"/>
    </cofactor>
</comment>